<dbReference type="InterPro" id="IPR050194">
    <property type="entry name" value="Glycosyltransferase_grp1"/>
</dbReference>
<evidence type="ECO:0000259" key="3">
    <source>
        <dbReference type="Pfam" id="PF00534"/>
    </source>
</evidence>
<dbReference type="InterPro" id="IPR001296">
    <property type="entry name" value="Glyco_trans_1"/>
</dbReference>
<dbReference type="PANTHER" id="PTHR45947:SF3">
    <property type="entry name" value="SULFOQUINOVOSYL TRANSFERASE SQD2"/>
    <property type="match status" value="1"/>
</dbReference>
<dbReference type="EMBL" id="AP022620">
    <property type="protein sequence ID" value="BBZ79845.1"/>
    <property type="molecule type" value="Genomic_DNA"/>
</dbReference>
<evidence type="ECO:0000313" key="5">
    <source>
        <dbReference type="EMBL" id="BBZ79845.1"/>
    </source>
</evidence>
<feature type="domain" description="Glycosyl transferase family 1" evidence="3">
    <location>
        <begin position="202"/>
        <end position="333"/>
    </location>
</feature>
<dbReference type="InterPro" id="IPR028098">
    <property type="entry name" value="Glyco_trans_4-like_N"/>
</dbReference>
<dbReference type="PANTHER" id="PTHR45947">
    <property type="entry name" value="SULFOQUINOVOSYL TRANSFERASE SQD2"/>
    <property type="match status" value="1"/>
</dbReference>
<dbReference type="GO" id="GO:0016757">
    <property type="term" value="F:glycosyltransferase activity"/>
    <property type="evidence" value="ECO:0007669"/>
    <property type="project" value="UniProtKB-KW"/>
</dbReference>
<reference evidence="5 6" key="1">
    <citation type="journal article" date="2019" name="Emerg. Microbes Infect.">
        <title>Comprehensive subspecies identification of 175 nontuberculous mycobacteria species based on 7547 genomic profiles.</title>
        <authorList>
            <person name="Matsumoto Y."/>
            <person name="Kinjo T."/>
            <person name="Motooka D."/>
            <person name="Nabeya D."/>
            <person name="Jung N."/>
            <person name="Uechi K."/>
            <person name="Horii T."/>
            <person name="Iida T."/>
            <person name="Fujita J."/>
            <person name="Nakamura S."/>
        </authorList>
    </citation>
    <scope>NUCLEOTIDE SEQUENCE [LARGE SCALE GENOMIC DNA]</scope>
    <source>
        <strain evidence="5 6">JCM 30275</strain>
    </source>
</reference>
<dbReference type="Proteomes" id="UP000467249">
    <property type="component" value="Chromosome"/>
</dbReference>
<dbReference type="GO" id="GO:1903509">
    <property type="term" value="P:liposaccharide metabolic process"/>
    <property type="evidence" value="ECO:0007669"/>
    <property type="project" value="UniProtKB-ARBA"/>
</dbReference>
<gene>
    <name evidence="5" type="ORF">MANY_51820</name>
</gene>
<feature type="domain" description="Glycosyltransferase subfamily 4-like N-terminal" evidence="4">
    <location>
        <begin position="19"/>
        <end position="192"/>
    </location>
</feature>
<evidence type="ECO:0000256" key="2">
    <source>
        <dbReference type="ARBA" id="ARBA00022679"/>
    </source>
</evidence>
<sequence length="369" mass="39413">MSSAPTIAIVHERLTEFAGSEQVVEQIAAQWPTARIHVPIAAPGSDRGAMRGRAVVTPVDRAHRLIGRRSHAALLPLFIPAFKRMDFGDVDAVVISHHCAAVSAVHATDRPTVAYVHSPARWAWDPAMREGEASGFAGRAALTGLAALIRRAEAGGAPWVTQIVANSSEVANRIRRWWGRDSTVIHPPVDTDLYTADDTVGREDFFLLAGRLVPYKRPDLAIAAARTAGVPLVVAGDGRMLAECRAAAGPQTRFLGRVSDEEMLSLQRRARALLMPGIEDFGIVPVEAMACGTPVIATGAGGALDSVVPGLSGQLVTAGSDRQIVDGFAAALRGFDADQFDAGRIRKHAEQFSRTRFREQMQAVVGSVL</sequence>
<organism evidence="5 6">
    <name type="scientific">Mycolicibacterium anyangense</name>
    <dbReference type="NCBI Taxonomy" id="1431246"/>
    <lineage>
        <taxon>Bacteria</taxon>
        <taxon>Bacillati</taxon>
        <taxon>Actinomycetota</taxon>
        <taxon>Actinomycetes</taxon>
        <taxon>Mycobacteriales</taxon>
        <taxon>Mycobacteriaceae</taxon>
        <taxon>Mycolicibacterium</taxon>
    </lineage>
</organism>
<dbReference type="KEGG" id="many:MANY_51820"/>
<accession>A0A6N4WG89</accession>
<dbReference type="GO" id="GO:0008610">
    <property type="term" value="P:lipid biosynthetic process"/>
    <property type="evidence" value="ECO:0007669"/>
    <property type="project" value="UniProtKB-ARBA"/>
</dbReference>
<dbReference type="RefSeq" id="WP_163807169.1">
    <property type="nucleotide sequence ID" value="NZ_AP022620.1"/>
</dbReference>
<evidence type="ECO:0000259" key="4">
    <source>
        <dbReference type="Pfam" id="PF13439"/>
    </source>
</evidence>
<evidence type="ECO:0000256" key="1">
    <source>
        <dbReference type="ARBA" id="ARBA00022676"/>
    </source>
</evidence>
<keyword evidence="1" id="KW-0328">Glycosyltransferase</keyword>
<keyword evidence="6" id="KW-1185">Reference proteome</keyword>
<dbReference type="Pfam" id="PF00534">
    <property type="entry name" value="Glycos_transf_1"/>
    <property type="match status" value="1"/>
</dbReference>
<proteinExistence type="predicted"/>
<dbReference type="Gene3D" id="3.40.50.2000">
    <property type="entry name" value="Glycogen Phosphorylase B"/>
    <property type="match status" value="2"/>
</dbReference>
<keyword evidence="2 5" id="KW-0808">Transferase</keyword>
<protein>
    <submittedName>
        <fullName evidence="5">Putative glycosyl transferase</fullName>
    </submittedName>
</protein>
<dbReference type="AlphaFoldDB" id="A0A6N4WG89"/>
<name>A0A6N4WG89_9MYCO</name>
<dbReference type="SUPFAM" id="SSF53756">
    <property type="entry name" value="UDP-Glycosyltransferase/glycogen phosphorylase"/>
    <property type="match status" value="1"/>
</dbReference>
<evidence type="ECO:0000313" key="6">
    <source>
        <dbReference type="Proteomes" id="UP000467249"/>
    </source>
</evidence>
<dbReference type="Pfam" id="PF13439">
    <property type="entry name" value="Glyco_transf_4"/>
    <property type="match status" value="1"/>
</dbReference>
<dbReference type="GO" id="GO:1901137">
    <property type="term" value="P:carbohydrate derivative biosynthetic process"/>
    <property type="evidence" value="ECO:0007669"/>
    <property type="project" value="UniProtKB-ARBA"/>
</dbReference>